<dbReference type="GO" id="GO:0009279">
    <property type="term" value="C:cell outer membrane"/>
    <property type="evidence" value="ECO:0007669"/>
    <property type="project" value="UniProtKB-SubCell"/>
</dbReference>
<sequence length="582" mass="63657" precursor="true">MPPVKTTIPFLCPMGLAARVSLPALVVASLLSCPTWAQSPADAAQRDQFEQRRAAERERQQREALQRGTDVFGGAEAAPPRQDWPATETPCVAIERVRVRGEAADSFGWVADALTQGPDPAVGRCLGTEGVSVAVARAQRHLTAQGFVTSRVMLEPQDLSRGTLALTLLPGRIGAIRFAEGTSLRATPLNAVPARVGDILNVRDVEQALENLRRVPTVEADVQIVPGASPADSELLIQWRQAFPLRLNLSLDDGGARSTGRYQASATLSVDHWWTLNDLFYFTQGRDLGGGDPGDRGTRNTSVHYSLPLGYWGLGFNASRHRYFQSVAGLTQDYRYSGRGAQQDITLSRLLHRDAVAKTTLSLKAFARQSSSFIDDTEVEVQRRRTGGWELGAEHHRQIGSSQLDLRAAAKRGTGAFGSRPAPEEPFGEGRSRFKLFSMDLAWSQPFELAGLRLHWSSHWRGQRERTPLTPQDRFAIGGRYSVRGFDGESSLTGERGWLWRNELSLLLGDSGQRLYAGVDQGRVGGPSAQWLVGQRLAGAVLGLRGGWRALHYDVFLGVPVHKPEGFRTPHAVAGFQLGASF</sequence>
<dbReference type="PROSITE" id="PS51257">
    <property type="entry name" value="PROKAR_LIPOPROTEIN"/>
    <property type="match status" value="1"/>
</dbReference>
<dbReference type="PANTHER" id="PTHR34597:SF3">
    <property type="entry name" value="OUTER MEMBRANE TRANSPORTER CDIB"/>
    <property type="match status" value="1"/>
</dbReference>
<evidence type="ECO:0000259" key="11">
    <source>
        <dbReference type="Pfam" id="PF08479"/>
    </source>
</evidence>
<dbReference type="GO" id="GO:0006811">
    <property type="term" value="P:monoatomic ion transport"/>
    <property type="evidence" value="ECO:0007669"/>
    <property type="project" value="UniProtKB-KW"/>
</dbReference>
<dbReference type="InterPro" id="IPR035251">
    <property type="entry name" value="ShlB_POTRA"/>
</dbReference>
<keyword evidence="14" id="KW-1185">Reference proteome</keyword>
<proteinExistence type="inferred from homology"/>
<evidence type="ECO:0000256" key="8">
    <source>
        <dbReference type="SAM" id="MobiDB-lite"/>
    </source>
</evidence>
<evidence type="ECO:0000256" key="6">
    <source>
        <dbReference type="ARBA" id="ARBA00023136"/>
    </source>
</evidence>
<feature type="domain" description="Polypeptide-transport-associated ShlB-type" evidence="11">
    <location>
        <begin position="113"/>
        <end position="171"/>
    </location>
</feature>
<dbReference type="GO" id="GO:0098046">
    <property type="term" value="C:type V protein secretion system complex"/>
    <property type="evidence" value="ECO:0007669"/>
    <property type="project" value="TreeGrafter"/>
</dbReference>
<evidence type="ECO:0000313" key="14">
    <source>
        <dbReference type="Proteomes" id="UP000028878"/>
    </source>
</evidence>
<feature type="region of interest" description="Disordered" evidence="8">
    <location>
        <begin position="44"/>
        <end position="89"/>
    </location>
</feature>
<dbReference type="RefSeq" id="WP_009520188.1">
    <property type="nucleotide sequence ID" value="NZ_CCAE010000015.1"/>
</dbReference>
<dbReference type="GO" id="GO:0008320">
    <property type="term" value="F:protein transmembrane transporter activity"/>
    <property type="evidence" value="ECO:0007669"/>
    <property type="project" value="TreeGrafter"/>
</dbReference>
<dbReference type="InterPro" id="IPR005565">
    <property type="entry name" value="Hemolysn_activator_HlyB_C"/>
</dbReference>
<accession>A0A1L1PLN3</accession>
<dbReference type="FunFam" id="2.40.160.50:FF:000009">
    <property type="entry name" value="Putative hemolysin activator protein"/>
    <property type="match status" value="1"/>
</dbReference>
<keyword evidence="6" id="KW-0472">Membrane</keyword>
<protein>
    <submittedName>
        <fullName evidence="13">Hemolysin activation/secretion protein</fullName>
    </submittedName>
</protein>
<dbReference type="Pfam" id="PF17287">
    <property type="entry name" value="POTRA_3"/>
    <property type="match status" value="1"/>
</dbReference>
<evidence type="ECO:0000256" key="2">
    <source>
        <dbReference type="ARBA" id="ARBA00009055"/>
    </source>
</evidence>
<reference evidence="14" key="2">
    <citation type="submission" date="2014-11" db="EMBL/GenBank/DDBJ databases">
        <title>Draft genome sequence of Hydrogenophaga intermedia S1.</title>
        <authorList>
            <person name="Gan H.M."/>
            <person name="Chew T.H."/>
            <person name="Stolz A."/>
        </authorList>
    </citation>
    <scope>NUCLEOTIDE SEQUENCE [LARGE SCALE GENOMIC DNA]</scope>
    <source>
        <strain evidence="14">S1</strain>
    </source>
</reference>
<feature type="domain" description="Haemolysin activator HlyB C-terminal" evidence="10">
    <location>
        <begin position="233"/>
        <end position="546"/>
    </location>
</feature>
<feature type="domain" description="ShlB POTRA" evidence="12">
    <location>
        <begin position="172"/>
        <end position="226"/>
    </location>
</feature>
<dbReference type="Pfam" id="PF03865">
    <property type="entry name" value="ShlB"/>
    <property type="match status" value="1"/>
</dbReference>
<evidence type="ECO:0000256" key="1">
    <source>
        <dbReference type="ARBA" id="ARBA00004442"/>
    </source>
</evidence>
<keyword evidence="9" id="KW-0732">Signal</keyword>
<name>A0A1L1PLN3_HYDIT</name>
<dbReference type="PIRSF" id="PIRSF029745">
    <property type="entry name" value="FhaC"/>
    <property type="match status" value="1"/>
</dbReference>
<evidence type="ECO:0000259" key="10">
    <source>
        <dbReference type="Pfam" id="PF03865"/>
    </source>
</evidence>
<dbReference type="InterPro" id="IPR013686">
    <property type="entry name" value="Polypept-transport_assoc_ShlB"/>
</dbReference>
<dbReference type="PANTHER" id="PTHR34597">
    <property type="entry name" value="SLR1661 PROTEIN"/>
    <property type="match status" value="1"/>
</dbReference>
<organism evidence="13 14">
    <name type="scientific">Hydrogenophaga intermedia</name>
    <dbReference type="NCBI Taxonomy" id="65786"/>
    <lineage>
        <taxon>Bacteria</taxon>
        <taxon>Pseudomonadati</taxon>
        <taxon>Pseudomonadota</taxon>
        <taxon>Betaproteobacteria</taxon>
        <taxon>Burkholderiales</taxon>
        <taxon>Comamonadaceae</taxon>
        <taxon>Hydrogenophaga</taxon>
    </lineage>
</organism>
<evidence type="ECO:0000256" key="4">
    <source>
        <dbReference type="ARBA" id="ARBA00022692"/>
    </source>
</evidence>
<keyword evidence="3" id="KW-1134">Transmembrane beta strand</keyword>
<keyword evidence="5" id="KW-0406">Ion transport</keyword>
<keyword evidence="4" id="KW-0812">Transmembrane</keyword>
<evidence type="ECO:0000256" key="3">
    <source>
        <dbReference type="ARBA" id="ARBA00022452"/>
    </source>
</evidence>
<dbReference type="EMBL" id="CCAE010000015">
    <property type="protein sequence ID" value="CDN87827.1"/>
    <property type="molecule type" value="Genomic_DNA"/>
</dbReference>
<dbReference type="Gene3D" id="2.40.160.50">
    <property type="entry name" value="membrane protein fhac: a member of the omp85/tpsb transporter family"/>
    <property type="match status" value="1"/>
</dbReference>
<dbReference type="Proteomes" id="UP000028878">
    <property type="component" value="Unassembled WGS sequence"/>
</dbReference>
<dbReference type="Gene3D" id="3.10.20.310">
    <property type="entry name" value="membrane protein fhac"/>
    <property type="match status" value="1"/>
</dbReference>
<evidence type="ECO:0000313" key="13">
    <source>
        <dbReference type="EMBL" id="CDN87827.1"/>
    </source>
</evidence>
<keyword evidence="7" id="KW-0998">Cell outer membrane</keyword>
<gene>
    <name evidence="13" type="ORF">BN948_02254</name>
</gene>
<keyword evidence="5" id="KW-0813">Transport</keyword>
<dbReference type="Pfam" id="PF08479">
    <property type="entry name" value="POTRA_2"/>
    <property type="match status" value="1"/>
</dbReference>
<dbReference type="InterPro" id="IPR051544">
    <property type="entry name" value="TPS_OM_transporter"/>
</dbReference>
<dbReference type="GO" id="GO:0046819">
    <property type="term" value="P:protein secretion by the type V secretion system"/>
    <property type="evidence" value="ECO:0007669"/>
    <property type="project" value="TreeGrafter"/>
</dbReference>
<dbReference type="AlphaFoldDB" id="A0A1L1PLN3"/>
<feature type="compositionally biased region" description="Basic and acidic residues" evidence="8">
    <location>
        <begin position="44"/>
        <end position="65"/>
    </location>
</feature>
<comment type="similarity">
    <text evidence="2">Belongs to the TPS (TC 1.B.20) family.</text>
</comment>
<evidence type="ECO:0000256" key="5">
    <source>
        <dbReference type="ARBA" id="ARBA00023065"/>
    </source>
</evidence>
<reference evidence="14" key="1">
    <citation type="submission" date="2014-02" db="EMBL/GenBank/DDBJ databases">
        <authorList>
            <person name="Gan H."/>
        </authorList>
    </citation>
    <scope>NUCLEOTIDE SEQUENCE [LARGE SCALE GENOMIC DNA]</scope>
    <source>
        <strain evidence="14">S1</strain>
    </source>
</reference>
<evidence type="ECO:0000256" key="9">
    <source>
        <dbReference type="SAM" id="SignalP"/>
    </source>
</evidence>
<feature type="chain" id="PRO_5009681523" evidence="9">
    <location>
        <begin position="38"/>
        <end position="582"/>
    </location>
</feature>
<evidence type="ECO:0000256" key="7">
    <source>
        <dbReference type="ARBA" id="ARBA00023237"/>
    </source>
</evidence>
<feature type="signal peptide" evidence="9">
    <location>
        <begin position="1"/>
        <end position="37"/>
    </location>
</feature>
<evidence type="ECO:0000259" key="12">
    <source>
        <dbReference type="Pfam" id="PF17287"/>
    </source>
</evidence>
<dbReference type="InterPro" id="IPR027282">
    <property type="entry name" value="TPS"/>
</dbReference>
<comment type="subcellular location">
    <subcellularLocation>
        <location evidence="1">Cell outer membrane</location>
    </subcellularLocation>
</comment>